<evidence type="ECO:0000256" key="6">
    <source>
        <dbReference type="ARBA" id="ARBA00022968"/>
    </source>
</evidence>
<evidence type="ECO:0000313" key="11">
    <source>
        <dbReference type="EMBL" id="JAS44235.1"/>
    </source>
</evidence>
<evidence type="ECO:0000256" key="2">
    <source>
        <dbReference type="ARBA" id="ARBA00008661"/>
    </source>
</evidence>
<dbReference type="Pfam" id="PF01762">
    <property type="entry name" value="Galactosyl_T"/>
    <property type="match status" value="1"/>
</dbReference>
<keyword evidence="9 10" id="KW-0472">Membrane</keyword>
<dbReference type="GO" id="GO:0006493">
    <property type="term" value="P:protein O-linked glycosylation"/>
    <property type="evidence" value="ECO:0007669"/>
    <property type="project" value="TreeGrafter"/>
</dbReference>
<feature type="transmembrane region" description="Helical" evidence="10">
    <location>
        <begin position="12"/>
        <end position="30"/>
    </location>
</feature>
<keyword evidence="3 10" id="KW-0328">Glycosyltransferase</keyword>
<name>A0A1B6F208_9HEMI</name>
<evidence type="ECO:0000256" key="4">
    <source>
        <dbReference type="ARBA" id="ARBA00022679"/>
    </source>
</evidence>
<evidence type="ECO:0000256" key="3">
    <source>
        <dbReference type="ARBA" id="ARBA00022676"/>
    </source>
</evidence>
<dbReference type="Gene3D" id="3.90.550.50">
    <property type="match status" value="1"/>
</dbReference>
<gene>
    <name evidence="11" type="ORF">g.16646</name>
</gene>
<evidence type="ECO:0000256" key="9">
    <source>
        <dbReference type="ARBA" id="ARBA00023136"/>
    </source>
</evidence>
<dbReference type="EC" id="2.4.1.-" evidence="10"/>
<keyword evidence="6 10" id="KW-0735">Signal-anchor</keyword>
<evidence type="ECO:0000256" key="5">
    <source>
        <dbReference type="ARBA" id="ARBA00022692"/>
    </source>
</evidence>
<dbReference type="PANTHER" id="PTHR11214">
    <property type="entry name" value="BETA-1,3-N-ACETYLGLUCOSAMINYLTRANSFERASE"/>
    <property type="match status" value="1"/>
</dbReference>
<accession>A0A1B6F208</accession>
<dbReference type="InterPro" id="IPR002659">
    <property type="entry name" value="Glyco_trans_31"/>
</dbReference>
<evidence type="ECO:0000256" key="7">
    <source>
        <dbReference type="ARBA" id="ARBA00022989"/>
    </source>
</evidence>
<dbReference type="GO" id="GO:0000139">
    <property type="term" value="C:Golgi membrane"/>
    <property type="evidence" value="ECO:0007669"/>
    <property type="project" value="UniProtKB-SubCell"/>
</dbReference>
<keyword evidence="5 10" id="KW-0812">Transmembrane</keyword>
<proteinExistence type="inferred from homology"/>
<keyword evidence="7 10" id="KW-1133">Transmembrane helix</keyword>
<protein>
    <recommendedName>
        <fullName evidence="10">Hexosyltransferase</fullName>
        <ecNumber evidence="10">2.4.1.-</ecNumber>
    </recommendedName>
</protein>
<dbReference type="GO" id="GO:0016758">
    <property type="term" value="F:hexosyltransferase activity"/>
    <property type="evidence" value="ECO:0007669"/>
    <property type="project" value="InterPro"/>
</dbReference>
<sequence length="367" mass="41652">MMAGVDRINSIYFVIIFVVGNCFFLYKYFYSQPVPVAEGVELDSYSEYNDAAPISEVVTEERLIYPGVRSSRSPLIWRDESEIHLPKEDLTEEGGTPYIRSLYTSGFLINGSHICPDLGKGKRILVAVISATGHLQARLAVRMTWGQLGGRNNLVIAFFVGKDPDPEVMEMIQRENTVYKDIVQVNVGDIYDNLTLKVLSMLEWADRFCPLAKYVFKVDDDIFVNIPLLVKFSDENLGSNRTMYGNMNPAPSPTLPFHIPELKSSASQEVSWSFLSGGGYLLTSDIVNDLFQSAKHFRLHIGEDVFFTSIIARSLNITRVHIKNFLKHENTFICFQNKYITLHSAKPEVMFIVWKMFIGVKPRLFCG</sequence>
<comment type="subcellular location">
    <subcellularLocation>
        <location evidence="1 10">Golgi apparatus membrane</location>
        <topology evidence="1 10">Single-pass type II membrane protein</topology>
    </subcellularLocation>
</comment>
<dbReference type="EMBL" id="GECZ01025534">
    <property type="protein sequence ID" value="JAS44235.1"/>
    <property type="molecule type" value="Transcribed_RNA"/>
</dbReference>
<evidence type="ECO:0000256" key="1">
    <source>
        <dbReference type="ARBA" id="ARBA00004323"/>
    </source>
</evidence>
<keyword evidence="4" id="KW-0808">Transferase</keyword>
<organism evidence="11">
    <name type="scientific">Cuerna arida</name>
    <dbReference type="NCBI Taxonomy" id="1464854"/>
    <lineage>
        <taxon>Eukaryota</taxon>
        <taxon>Metazoa</taxon>
        <taxon>Ecdysozoa</taxon>
        <taxon>Arthropoda</taxon>
        <taxon>Hexapoda</taxon>
        <taxon>Insecta</taxon>
        <taxon>Pterygota</taxon>
        <taxon>Neoptera</taxon>
        <taxon>Paraneoptera</taxon>
        <taxon>Hemiptera</taxon>
        <taxon>Auchenorrhyncha</taxon>
        <taxon>Membracoidea</taxon>
        <taxon>Cicadellidae</taxon>
        <taxon>Cicadellinae</taxon>
        <taxon>Proconiini</taxon>
        <taxon>Cuerna</taxon>
    </lineage>
</organism>
<keyword evidence="8 10" id="KW-0333">Golgi apparatus</keyword>
<evidence type="ECO:0000256" key="10">
    <source>
        <dbReference type="RuleBase" id="RU363063"/>
    </source>
</evidence>
<reference evidence="11" key="1">
    <citation type="submission" date="2015-11" db="EMBL/GenBank/DDBJ databases">
        <title>De novo transcriptome assembly of four potential Pierce s Disease insect vectors from Arizona vineyards.</title>
        <authorList>
            <person name="Tassone E.E."/>
        </authorList>
    </citation>
    <scope>NUCLEOTIDE SEQUENCE</scope>
</reference>
<dbReference type="PANTHER" id="PTHR11214:SF379">
    <property type="entry name" value="HEXOSYLTRANSFERASE-RELATED"/>
    <property type="match status" value="1"/>
</dbReference>
<evidence type="ECO:0000256" key="8">
    <source>
        <dbReference type="ARBA" id="ARBA00023034"/>
    </source>
</evidence>
<dbReference type="AlphaFoldDB" id="A0A1B6F208"/>
<comment type="similarity">
    <text evidence="2 10">Belongs to the glycosyltransferase 31 family.</text>
</comment>